<dbReference type="InterPro" id="IPR027417">
    <property type="entry name" value="P-loop_NTPase"/>
</dbReference>
<organism evidence="8 9">
    <name type="scientific">Canna indica</name>
    <name type="common">Indian-shot</name>
    <dbReference type="NCBI Taxonomy" id="4628"/>
    <lineage>
        <taxon>Eukaryota</taxon>
        <taxon>Viridiplantae</taxon>
        <taxon>Streptophyta</taxon>
        <taxon>Embryophyta</taxon>
        <taxon>Tracheophyta</taxon>
        <taxon>Spermatophyta</taxon>
        <taxon>Magnoliopsida</taxon>
        <taxon>Liliopsida</taxon>
        <taxon>Zingiberales</taxon>
        <taxon>Cannaceae</taxon>
        <taxon>Canna</taxon>
    </lineage>
</organism>
<evidence type="ECO:0000256" key="1">
    <source>
        <dbReference type="ARBA" id="ARBA00008575"/>
    </source>
</evidence>
<sequence>MLFELAHALRFLASVVSQSFLAFGDILELHKKFLELSGGINRIFELDELLDAAQSEASLPDTAVCTDANGLPAQDIISFCEVDIITPSQKLLARRLTCDIVQGKSLLVTGPNGSGKSSIFRALRGLWPVVSGRLLRPCSSVFYVPQRPYTSLGTLRDQIIYPLSREEAERRMITVLRTGDRSDASRLLGAHLKSILEDVRLVYLLEREGWDATTNWEDVLSLGEQQRLGMARLFFHHPKYGVLDECTNATSVDVEEHLFRLAREMGITVITSSQDDGLSFGFPSEPRALGDMNNNLDEQSDAMQNVAKLDNNLGQHANNFDRFIFEGQQTMREVLQPEGNNYVSQVDCDQDSADLDISPSQNDSKIQTVENDSPCPTPLNLIDEMQTPGTIYPVNSENRRTAQCNMIHTQYIYPVLKPVENLPHRVSLRQGPALLAQSDDCFEQQLKIGTTDSTERKNKVLVGADHEDSNFINSKLSFPYIHRNHDGNLISSTLKSMHKNTPCDLTPLFDSSDQVNIEPETPELIISNVSKWLKPEPLYNEKGLIMHVPNNLGDDRPIIETIAAHWADTVPFPKSPMFWGLNGIPNSTNKYKEDQKVSWHATPFEERLEKVLSDEKHLPQK</sequence>
<keyword evidence="2" id="KW-0813">Transport</keyword>
<accession>A0AAQ3KP05</accession>
<dbReference type="AlphaFoldDB" id="A0AAQ3KP05"/>
<feature type="chain" id="PRO_5042955030" evidence="6">
    <location>
        <begin position="18"/>
        <end position="621"/>
    </location>
</feature>
<keyword evidence="3" id="KW-0812">Transmembrane</keyword>
<evidence type="ECO:0000256" key="6">
    <source>
        <dbReference type="SAM" id="SignalP"/>
    </source>
</evidence>
<name>A0AAQ3KP05_9LILI</name>
<dbReference type="SUPFAM" id="SSF52540">
    <property type="entry name" value="P-loop containing nucleoside triphosphate hydrolases"/>
    <property type="match status" value="1"/>
</dbReference>
<dbReference type="GO" id="GO:0042626">
    <property type="term" value="F:ATPase-coupled transmembrane transporter activity"/>
    <property type="evidence" value="ECO:0007669"/>
    <property type="project" value="TreeGrafter"/>
</dbReference>
<keyword evidence="6" id="KW-0732">Signal</keyword>
<dbReference type="CDD" id="cd03223">
    <property type="entry name" value="ABCD_peroxisomal_ALDP"/>
    <property type="match status" value="1"/>
</dbReference>
<dbReference type="PANTHER" id="PTHR11384:SF56">
    <property type="entry name" value="ABC TRANSPORTER D FAMILY MEMBER 1"/>
    <property type="match status" value="1"/>
</dbReference>
<dbReference type="InterPro" id="IPR017871">
    <property type="entry name" value="ABC_transporter-like_CS"/>
</dbReference>
<evidence type="ECO:0000313" key="9">
    <source>
        <dbReference type="Proteomes" id="UP001327560"/>
    </source>
</evidence>
<evidence type="ECO:0000259" key="7">
    <source>
        <dbReference type="PROSITE" id="PS50893"/>
    </source>
</evidence>
<reference evidence="8 9" key="1">
    <citation type="submission" date="2023-10" db="EMBL/GenBank/DDBJ databases">
        <title>Chromosome-scale genome assembly provides insights into flower coloration mechanisms of Canna indica.</title>
        <authorList>
            <person name="Li C."/>
        </authorList>
    </citation>
    <scope>NUCLEOTIDE SEQUENCE [LARGE SCALE GENOMIC DNA]</scope>
    <source>
        <tissue evidence="8">Flower</tissue>
    </source>
</reference>
<dbReference type="EMBL" id="CP136895">
    <property type="protein sequence ID" value="WOL09482.1"/>
    <property type="molecule type" value="Genomic_DNA"/>
</dbReference>
<comment type="similarity">
    <text evidence="1">Belongs to the ABC transporter superfamily. ABCD family. Peroxisomal fatty acyl CoA transporter (TC 3.A.1.203) subfamily.</text>
</comment>
<feature type="signal peptide" evidence="6">
    <location>
        <begin position="1"/>
        <end position="17"/>
    </location>
</feature>
<evidence type="ECO:0000256" key="2">
    <source>
        <dbReference type="ARBA" id="ARBA00022448"/>
    </source>
</evidence>
<dbReference type="InterPro" id="IPR050835">
    <property type="entry name" value="ABC_transporter_sub-D"/>
</dbReference>
<keyword evidence="5" id="KW-0472">Membrane</keyword>
<dbReference type="PANTHER" id="PTHR11384">
    <property type="entry name" value="ATP-BINDING CASSETTE, SUB-FAMILY D MEMBER"/>
    <property type="match status" value="1"/>
</dbReference>
<evidence type="ECO:0000256" key="3">
    <source>
        <dbReference type="ARBA" id="ARBA00022692"/>
    </source>
</evidence>
<keyword evidence="4" id="KW-1133">Transmembrane helix</keyword>
<proteinExistence type="inferred from homology"/>
<dbReference type="Proteomes" id="UP001327560">
    <property type="component" value="Chromosome 6"/>
</dbReference>
<evidence type="ECO:0000256" key="5">
    <source>
        <dbReference type="ARBA" id="ARBA00023136"/>
    </source>
</evidence>
<dbReference type="InterPro" id="IPR003439">
    <property type="entry name" value="ABC_transporter-like_ATP-bd"/>
</dbReference>
<feature type="domain" description="ABC transporter" evidence="7">
    <location>
        <begin position="71"/>
        <end position="316"/>
    </location>
</feature>
<dbReference type="Pfam" id="PF00005">
    <property type="entry name" value="ABC_tran"/>
    <property type="match status" value="1"/>
</dbReference>
<dbReference type="GO" id="GO:0005324">
    <property type="term" value="F:long-chain fatty acid transmembrane transporter activity"/>
    <property type="evidence" value="ECO:0007669"/>
    <property type="project" value="TreeGrafter"/>
</dbReference>
<dbReference type="GO" id="GO:0042760">
    <property type="term" value="P:very long-chain fatty acid catabolic process"/>
    <property type="evidence" value="ECO:0007669"/>
    <property type="project" value="TreeGrafter"/>
</dbReference>
<gene>
    <name evidence="8" type="ORF">Cni_G18235</name>
</gene>
<keyword evidence="9" id="KW-1185">Reference proteome</keyword>
<evidence type="ECO:0000313" key="8">
    <source>
        <dbReference type="EMBL" id="WOL09482.1"/>
    </source>
</evidence>
<dbReference type="GO" id="GO:0016887">
    <property type="term" value="F:ATP hydrolysis activity"/>
    <property type="evidence" value="ECO:0007669"/>
    <property type="project" value="InterPro"/>
</dbReference>
<dbReference type="GO" id="GO:0006635">
    <property type="term" value="P:fatty acid beta-oxidation"/>
    <property type="evidence" value="ECO:0007669"/>
    <property type="project" value="TreeGrafter"/>
</dbReference>
<dbReference type="GO" id="GO:0015910">
    <property type="term" value="P:long-chain fatty acid import into peroxisome"/>
    <property type="evidence" value="ECO:0007669"/>
    <property type="project" value="TreeGrafter"/>
</dbReference>
<dbReference type="GO" id="GO:0005778">
    <property type="term" value="C:peroxisomal membrane"/>
    <property type="evidence" value="ECO:0007669"/>
    <property type="project" value="TreeGrafter"/>
</dbReference>
<protein>
    <submittedName>
        <fullName evidence="8">ABC transporter D family member 1-like</fullName>
    </submittedName>
</protein>
<dbReference type="GO" id="GO:0005524">
    <property type="term" value="F:ATP binding"/>
    <property type="evidence" value="ECO:0007669"/>
    <property type="project" value="InterPro"/>
</dbReference>
<dbReference type="PROSITE" id="PS50893">
    <property type="entry name" value="ABC_TRANSPORTER_2"/>
    <property type="match status" value="1"/>
</dbReference>
<evidence type="ECO:0000256" key="4">
    <source>
        <dbReference type="ARBA" id="ARBA00022989"/>
    </source>
</evidence>
<dbReference type="PROSITE" id="PS00211">
    <property type="entry name" value="ABC_TRANSPORTER_1"/>
    <property type="match status" value="1"/>
</dbReference>
<dbReference type="Gene3D" id="3.40.50.300">
    <property type="entry name" value="P-loop containing nucleotide triphosphate hydrolases"/>
    <property type="match status" value="1"/>
</dbReference>
<dbReference type="GO" id="GO:0007031">
    <property type="term" value="P:peroxisome organization"/>
    <property type="evidence" value="ECO:0007669"/>
    <property type="project" value="TreeGrafter"/>
</dbReference>